<protein>
    <recommendedName>
        <fullName evidence="2">Protein Abitram</fullName>
    </recommendedName>
    <alternativeName>
        <fullName evidence="3">Actin-binding transcription modulator</fullName>
    </alternativeName>
</protein>
<dbReference type="InterPro" id="IPR033753">
    <property type="entry name" value="GCV_H/Fam206"/>
</dbReference>
<evidence type="ECO:0000256" key="2">
    <source>
        <dbReference type="ARBA" id="ARBA00019325"/>
    </source>
</evidence>
<sequence length="217" mass="24007">MAVKREGVSGSEGEVAVVQLQTQPILPSSDGHFAPSSSIPWSLPKYIDVNYSRLFQIDQRKDSSEDCCLFIHTNRLCVLALAPSHPIYRLHQTPVSVTFQISDGTDRSLSHAQGARKKGAQFLTEGACVCHVDCSDGTRYDIVSGIKGKLLEVNTRLMEAPQLLSEKPFSDGYLAIIMPNELEMSIIRNTLHDEAAYQELRFAQIATEQPLVKTETS</sequence>
<accession>A0A1W0WR48</accession>
<dbReference type="InterPro" id="IPR011053">
    <property type="entry name" value="Single_hybrid_motif"/>
</dbReference>
<comment type="similarity">
    <text evidence="1">Belongs to the ABITRAM family.</text>
</comment>
<dbReference type="GO" id="GO:0030833">
    <property type="term" value="P:regulation of actin filament polymerization"/>
    <property type="evidence" value="ECO:0007669"/>
    <property type="project" value="TreeGrafter"/>
</dbReference>
<reference evidence="5" key="1">
    <citation type="submission" date="2017-01" db="EMBL/GenBank/DDBJ databases">
        <title>Comparative genomics of anhydrobiosis in the tardigrade Hypsibius dujardini.</title>
        <authorList>
            <person name="Yoshida Y."/>
            <person name="Koutsovoulos G."/>
            <person name="Laetsch D."/>
            <person name="Stevens L."/>
            <person name="Kumar S."/>
            <person name="Horikawa D."/>
            <person name="Ishino K."/>
            <person name="Komine S."/>
            <person name="Tomita M."/>
            <person name="Blaxter M."/>
            <person name="Arakawa K."/>
        </authorList>
    </citation>
    <scope>NUCLEOTIDE SEQUENCE [LARGE SCALE GENOMIC DNA]</scope>
    <source>
        <strain evidence="5">Z151</strain>
    </source>
</reference>
<dbReference type="InterPro" id="IPR039169">
    <property type="entry name" value="Abitram"/>
</dbReference>
<evidence type="ECO:0000313" key="5">
    <source>
        <dbReference type="Proteomes" id="UP000192578"/>
    </source>
</evidence>
<dbReference type="Proteomes" id="UP000192578">
    <property type="component" value="Unassembled WGS sequence"/>
</dbReference>
<dbReference type="SUPFAM" id="SSF51230">
    <property type="entry name" value="Single hybrid motif"/>
    <property type="match status" value="1"/>
</dbReference>
<evidence type="ECO:0000256" key="3">
    <source>
        <dbReference type="ARBA" id="ARBA00030463"/>
    </source>
</evidence>
<proteinExistence type="inferred from homology"/>
<dbReference type="AlphaFoldDB" id="A0A1W0WR48"/>
<dbReference type="GO" id="GO:0005634">
    <property type="term" value="C:nucleus"/>
    <property type="evidence" value="ECO:0007669"/>
    <property type="project" value="TreeGrafter"/>
</dbReference>
<dbReference type="GO" id="GO:0048813">
    <property type="term" value="P:dendrite morphogenesis"/>
    <property type="evidence" value="ECO:0007669"/>
    <property type="project" value="TreeGrafter"/>
</dbReference>
<gene>
    <name evidence="4" type="ORF">BV898_08298</name>
</gene>
<dbReference type="OrthoDB" id="48130at2759"/>
<organism evidence="4 5">
    <name type="scientific">Hypsibius exemplaris</name>
    <name type="common">Freshwater tardigrade</name>
    <dbReference type="NCBI Taxonomy" id="2072580"/>
    <lineage>
        <taxon>Eukaryota</taxon>
        <taxon>Metazoa</taxon>
        <taxon>Ecdysozoa</taxon>
        <taxon>Tardigrada</taxon>
        <taxon>Eutardigrada</taxon>
        <taxon>Parachela</taxon>
        <taxon>Hypsibioidea</taxon>
        <taxon>Hypsibiidae</taxon>
        <taxon>Hypsibius</taxon>
    </lineage>
</organism>
<keyword evidence="5" id="KW-1185">Reference proteome</keyword>
<evidence type="ECO:0000313" key="4">
    <source>
        <dbReference type="EMBL" id="OQV17676.1"/>
    </source>
</evidence>
<evidence type="ECO:0000256" key="1">
    <source>
        <dbReference type="ARBA" id="ARBA00010764"/>
    </source>
</evidence>
<dbReference type="GO" id="GO:0051015">
    <property type="term" value="F:actin filament binding"/>
    <property type="evidence" value="ECO:0007669"/>
    <property type="project" value="TreeGrafter"/>
</dbReference>
<dbReference type="EMBL" id="MTYJ01000058">
    <property type="protein sequence ID" value="OQV17676.1"/>
    <property type="molecule type" value="Genomic_DNA"/>
</dbReference>
<dbReference type="GO" id="GO:0003785">
    <property type="term" value="F:actin monomer binding"/>
    <property type="evidence" value="ECO:0007669"/>
    <property type="project" value="TreeGrafter"/>
</dbReference>
<comment type="caution">
    <text evidence="4">The sequence shown here is derived from an EMBL/GenBank/DDBJ whole genome shotgun (WGS) entry which is preliminary data.</text>
</comment>
<name>A0A1W0WR48_HYPEX</name>
<dbReference type="GO" id="GO:0030027">
    <property type="term" value="C:lamellipodium"/>
    <property type="evidence" value="ECO:0007669"/>
    <property type="project" value="TreeGrafter"/>
</dbReference>
<dbReference type="GO" id="GO:0030425">
    <property type="term" value="C:dendrite"/>
    <property type="evidence" value="ECO:0007669"/>
    <property type="project" value="TreeGrafter"/>
</dbReference>
<dbReference type="GO" id="GO:0032433">
    <property type="term" value="C:filopodium tip"/>
    <property type="evidence" value="ECO:0007669"/>
    <property type="project" value="TreeGrafter"/>
</dbReference>
<dbReference type="GO" id="GO:0051489">
    <property type="term" value="P:regulation of filopodium assembly"/>
    <property type="evidence" value="ECO:0007669"/>
    <property type="project" value="TreeGrafter"/>
</dbReference>
<dbReference type="PANTHER" id="PTHR13651:SF0">
    <property type="entry name" value="PROTEIN ABITRAM"/>
    <property type="match status" value="1"/>
</dbReference>
<dbReference type="Pfam" id="PF01597">
    <property type="entry name" value="GCV_H"/>
    <property type="match status" value="1"/>
</dbReference>
<dbReference type="PANTHER" id="PTHR13651">
    <property type="entry name" value="PROTEIN ABITRAM"/>
    <property type="match status" value="1"/>
</dbReference>
<dbReference type="Gene3D" id="2.40.50.100">
    <property type="match status" value="1"/>
</dbReference>